<name>A0A2G5CAY3_AQUCA</name>
<dbReference type="STRING" id="218851.A0A2G5CAY3"/>
<proteinExistence type="predicted"/>
<dbReference type="PANTHER" id="PTHR31948:SF162">
    <property type="entry name" value="MINI ZINC FINGER PROTEIN 2"/>
    <property type="match status" value="1"/>
</dbReference>
<evidence type="ECO:0000313" key="1">
    <source>
        <dbReference type="EMBL" id="PIA28442.1"/>
    </source>
</evidence>
<dbReference type="InParanoid" id="A0A2G5CAY3"/>
<dbReference type="OrthoDB" id="1910053at2759"/>
<organism evidence="1 2">
    <name type="scientific">Aquilegia coerulea</name>
    <name type="common">Rocky mountain columbine</name>
    <dbReference type="NCBI Taxonomy" id="218851"/>
    <lineage>
        <taxon>Eukaryota</taxon>
        <taxon>Viridiplantae</taxon>
        <taxon>Streptophyta</taxon>
        <taxon>Embryophyta</taxon>
        <taxon>Tracheophyta</taxon>
        <taxon>Spermatophyta</taxon>
        <taxon>Magnoliopsida</taxon>
        <taxon>Ranunculales</taxon>
        <taxon>Ranunculaceae</taxon>
        <taxon>Thalictroideae</taxon>
        <taxon>Aquilegia</taxon>
    </lineage>
</organism>
<dbReference type="EMBL" id="KZ305086">
    <property type="protein sequence ID" value="PIA28442.1"/>
    <property type="molecule type" value="Genomic_DNA"/>
</dbReference>
<dbReference type="Gene3D" id="1.10.10.60">
    <property type="entry name" value="Homeodomain-like"/>
    <property type="match status" value="1"/>
</dbReference>
<dbReference type="GO" id="GO:0050793">
    <property type="term" value="P:regulation of developmental process"/>
    <property type="evidence" value="ECO:0007669"/>
    <property type="project" value="TreeGrafter"/>
</dbReference>
<dbReference type="GO" id="GO:0000976">
    <property type="term" value="F:transcription cis-regulatory region binding"/>
    <property type="evidence" value="ECO:0007669"/>
    <property type="project" value="TreeGrafter"/>
</dbReference>
<dbReference type="InterPro" id="IPR009057">
    <property type="entry name" value="Homeodomain-like_sf"/>
</dbReference>
<reference evidence="1 2" key="1">
    <citation type="submission" date="2017-09" db="EMBL/GenBank/DDBJ databases">
        <title>WGS assembly of Aquilegia coerulea Goldsmith.</title>
        <authorList>
            <person name="Hodges S."/>
            <person name="Kramer E."/>
            <person name="Nordborg M."/>
            <person name="Tomkins J."/>
            <person name="Borevitz J."/>
            <person name="Derieg N."/>
            <person name="Yan J."/>
            <person name="Mihaltcheva S."/>
            <person name="Hayes R.D."/>
            <person name="Rokhsar D."/>
        </authorList>
    </citation>
    <scope>NUCLEOTIDE SEQUENCE [LARGE SCALE GENOMIC DNA]</scope>
    <source>
        <strain evidence="2">cv. Goldsmith</strain>
    </source>
</reference>
<dbReference type="Proteomes" id="UP000230069">
    <property type="component" value="Unassembled WGS sequence"/>
</dbReference>
<evidence type="ECO:0000313" key="2">
    <source>
        <dbReference type="Proteomes" id="UP000230069"/>
    </source>
</evidence>
<dbReference type="GO" id="GO:0005634">
    <property type="term" value="C:nucleus"/>
    <property type="evidence" value="ECO:0007669"/>
    <property type="project" value="TreeGrafter"/>
</dbReference>
<dbReference type="SUPFAM" id="SSF46689">
    <property type="entry name" value="Homeodomain-like"/>
    <property type="match status" value="1"/>
</dbReference>
<gene>
    <name evidence="1" type="ORF">AQUCO_06900007v1</name>
</gene>
<sequence length="113" mass="13083">MKRVALGKVVCGEHNQNHCIQFGVHTVDGCQQFKTNLFNPGGIYCETWRNEKKYKYTADQKEKMTIFAEKIGWQISKAKGLDEVQQFCNNIGVPMKKFKVCLNNQKRTLRVPE</sequence>
<keyword evidence="2" id="KW-1185">Reference proteome</keyword>
<protein>
    <submittedName>
        <fullName evidence="1">Uncharacterized protein</fullName>
    </submittedName>
</protein>
<dbReference type="GO" id="GO:0003700">
    <property type="term" value="F:DNA-binding transcription factor activity"/>
    <property type="evidence" value="ECO:0007669"/>
    <property type="project" value="TreeGrafter"/>
</dbReference>
<dbReference type="NCBIfam" id="TIGR01565">
    <property type="entry name" value="homeo_ZF_HD"/>
    <property type="match status" value="1"/>
</dbReference>
<accession>A0A2G5CAY3</accession>
<dbReference type="PANTHER" id="PTHR31948">
    <property type="entry name" value="ZINC-FINGER HOMEODOMAIN PROTEIN 2"/>
    <property type="match status" value="1"/>
</dbReference>
<dbReference type="AlphaFoldDB" id="A0A2G5CAY3"/>
<dbReference type="InterPro" id="IPR006455">
    <property type="entry name" value="Homeodomain_ZF_HD"/>
</dbReference>